<dbReference type="RefSeq" id="WP_007462641.1">
    <property type="nucleotide sequence ID" value="NZ_AMZO01000003.1"/>
</dbReference>
<dbReference type="PATRIC" id="fig|1056511.3.peg.778"/>
<gene>
    <name evidence="1" type="ORF">C942_02716</name>
</gene>
<dbReference type="Proteomes" id="UP000011134">
    <property type="component" value="Unassembled WGS sequence"/>
</dbReference>
<dbReference type="InterPro" id="IPR035074">
    <property type="entry name" value="EspA/CesA-like"/>
</dbReference>
<reference evidence="1 2" key="1">
    <citation type="submission" date="2012-12" db="EMBL/GenBank/DDBJ databases">
        <title>Genome Assembly of Photobacterium sp. AK15.</title>
        <authorList>
            <person name="Khatri I."/>
            <person name="Vaidya B."/>
            <person name="Srinivas T.N.R."/>
            <person name="Subramanian S."/>
            <person name="Pinnaka A."/>
        </authorList>
    </citation>
    <scope>NUCLEOTIDE SEQUENCE [LARGE SCALE GENOMIC DNA]</scope>
    <source>
        <strain evidence="1 2">AK15</strain>
    </source>
</reference>
<dbReference type="AlphaFoldDB" id="L8JG22"/>
<proteinExistence type="predicted"/>
<organism evidence="1 2">
    <name type="scientific">Photobacterium marinum</name>
    <dbReference type="NCBI Taxonomy" id="1056511"/>
    <lineage>
        <taxon>Bacteria</taxon>
        <taxon>Pseudomonadati</taxon>
        <taxon>Pseudomonadota</taxon>
        <taxon>Gammaproteobacteria</taxon>
        <taxon>Vibrionales</taxon>
        <taxon>Vibrionaceae</taxon>
        <taxon>Photobacterium</taxon>
    </lineage>
</organism>
<sequence>MTAINPTAGVTGTTFNPSAASLDSLMMMVMMDRSNLLDSQVRDKIENINAKNEDLKEINGVMSQLRNDMSKVGTDDDDTGSLSPEVEDYLAANFSDFNRSDSYNRKTMQLQLENLKGKAESLTSSSQLDMAQLQSTMGKYNNSFEMLSNFVSKYGQSIDSIVGNLR</sequence>
<dbReference type="EMBL" id="AMZO01000003">
    <property type="protein sequence ID" value="ELR67208.1"/>
    <property type="molecule type" value="Genomic_DNA"/>
</dbReference>
<comment type="caution">
    <text evidence="1">The sequence shown here is derived from an EMBL/GenBank/DDBJ whole genome shotgun (WGS) entry which is preliminary data.</text>
</comment>
<dbReference type="OrthoDB" id="6193730at2"/>
<evidence type="ECO:0000313" key="1">
    <source>
        <dbReference type="EMBL" id="ELR67208.1"/>
    </source>
</evidence>
<name>L8JG22_9GAMM</name>
<accession>L8JG22</accession>
<keyword evidence="2" id="KW-1185">Reference proteome</keyword>
<protein>
    <submittedName>
        <fullName evidence="1">Uncharacterized protein</fullName>
    </submittedName>
</protein>
<dbReference type="SUPFAM" id="SSF116927">
    <property type="entry name" value="EspA/CesA-like"/>
    <property type="match status" value="1"/>
</dbReference>
<evidence type="ECO:0000313" key="2">
    <source>
        <dbReference type="Proteomes" id="UP000011134"/>
    </source>
</evidence>